<dbReference type="AlphaFoldDB" id="A0A8H9LZ40"/>
<comment type="caution">
    <text evidence="2">The sequence shown here is derived from an EMBL/GenBank/DDBJ whole genome shotgun (WGS) entry which is preliminary data.</text>
</comment>
<organism evidence="2 3">
    <name type="scientific">Alcaligenes pakistanensis</name>
    <dbReference type="NCBI Taxonomy" id="1482717"/>
    <lineage>
        <taxon>Bacteria</taxon>
        <taxon>Pseudomonadati</taxon>
        <taxon>Pseudomonadota</taxon>
        <taxon>Betaproteobacteria</taxon>
        <taxon>Burkholderiales</taxon>
        <taxon>Alcaligenaceae</taxon>
        <taxon>Alcaligenes</taxon>
    </lineage>
</organism>
<dbReference type="EMBL" id="BMZN01000001">
    <property type="protein sequence ID" value="GHC37301.1"/>
    <property type="molecule type" value="Genomic_DNA"/>
</dbReference>
<evidence type="ECO:0008006" key="4">
    <source>
        <dbReference type="Google" id="ProtNLM"/>
    </source>
</evidence>
<gene>
    <name evidence="2" type="ORF">GCM10010096_03440</name>
</gene>
<evidence type="ECO:0000256" key="1">
    <source>
        <dbReference type="SAM" id="SignalP"/>
    </source>
</evidence>
<dbReference type="RefSeq" id="WP_189390768.1">
    <property type="nucleotide sequence ID" value="NZ_BMZN01000001.1"/>
</dbReference>
<evidence type="ECO:0000313" key="2">
    <source>
        <dbReference type="EMBL" id="GHC37301.1"/>
    </source>
</evidence>
<feature type="signal peptide" evidence="1">
    <location>
        <begin position="1"/>
        <end position="27"/>
    </location>
</feature>
<reference evidence="3" key="1">
    <citation type="journal article" date="2019" name="Int. J. Syst. Evol. Microbiol.">
        <title>The Global Catalogue of Microorganisms (GCM) 10K type strain sequencing project: providing services to taxonomists for standard genome sequencing and annotation.</title>
        <authorList>
            <consortium name="The Broad Institute Genomics Platform"/>
            <consortium name="The Broad Institute Genome Sequencing Center for Infectious Disease"/>
            <person name="Wu L."/>
            <person name="Ma J."/>
        </authorList>
    </citation>
    <scope>NUCLEOTIDE SEQUENCE [LARGE SCALE GENOMIC DNA]</scope>
    <source>
        <strain evidence="3">KCTC 42083</strain>
    </source>
</reference>
<accession>A0A8H9LZ40</accession>
<sequence length="125" mass="13923">MSLYTRPSQILSAGLLSLGLLSSAAWAQTPTKDYKHDIQHCEQLTGEQRTSCRREAGAALQAERHHNLDKRDNNLDTNRQARCYRLPVDRQQDCLKSMTGQDTTVRGSVEGGGILRETTTVVPVQ</sequence>
<feature type="chain" id="PRO_5034621160" description="Secreted protein" evidence="1">
    <location>
        <begin position="28"/>
        <end position="125"/>
    </location>
</feature>
<keyword evidence="1" id="KW-0732">Signal</keyword>
<evidence type="ECO:0000313" key="3">
    <source>
        <dbReference type="Proteomes" id="UP000608923"/>
    </source>
</evidence>
<name>A0A8H9LZ40_9BURK</name>
<dbReference type="Proteomes" id="UP000608923">
    <property type="component" value="Unassembled WGS sequence"/>
</dbReference>
<keyword evidence="3" id="KW-1185">Reference proteome</keyword>
<protein>
    <recommendedName>
        <fullName evidence="4">Secreted protein</fullName>
    </recommendedName>
</protein>
<proteinExistence type="predicted"/>